<organism evidence="3 4">
    <name type="scientific">Blastococcus brunescens</name>
    <dbReference type="NCBI Taxonomy" id="1564165"/>
    <lineage>
        <taxon>Bacteria</taxon>
        <taxon>Bacillati</taxon>
        <taxon>Actinomycetota</taxon>
        <taxon>Actinomycetes</taxon>
        <taxon>Geodermatophilales</taxon>
        <taxon>Geodermatophilaceae</taxon>
        <taxon>Blastococcus</taxon>
    </lineage>
</organism>
<feature type="region of interest" description="Disordered" evidence="1">
    <location>
        <begin position="1"/>
        <end position="23"/>
    </location>
</feature>
<evidence type="ECO:0000313" key="4">
    <source>
        <dbReference type="Proteomes" id="UP001324287"/>
    </source>
</evidence>
<evidence type="ECO:0000256" key="1">
    <source>
        <dbReference type="SAM" id="MobiDB-lite"/>
    </source>
</evidence>
<dbReference type="Gene3D" id="1.10.540.10">
    <property type="entry name" value="Acyl-CoA dehydrogenase/oxidase, N-terminal domain"/>
    <property type="match status" value="1"/>
</dbReference>
<protein>
    <submittedName>
        <fullName evidence="3">Acyl-CoA dehydrogenase family protein</fullName>
    </submittedName>
</protein>
<dbReference type="InterPro" id="IPR009100">
    <property type="entry name" value="AcylCoA_DH/oxidase_NM_dom_sf"/>
</dbReference>
<proteinExistence type="predicted"/>
<feature type="compositionally biased region" description="Polar residues" evidence="1">
    <location>
        <begin position="1"/>
        <end position="12"/>
    </location>
</feature>
<dbReference type="EMBL" id="CP141261">
    <property type="protein sequence ID" value="WRL66560.1"/>
    <property type="molecule type" value="Genomic_DNA"/>
</dbReference>
<evidence type="ECO:0000313" key="3">
    <source>
        <dbReference type="EMBL" id="WRL66560.1"/>
    </source>
</evidence>
<dbReference type="Proteomes" id="UP001324287">
    <property type="component" value="Chromosome"/>
</dbReference>
<name>A0ABZ1B6W8_9ACTN</name>
<dbReference type="Pfam" id="PF02771">
    <property type="entry name" value="Acyl-CoA_dh_N"/>
    <property type="match status" value="1"/>
</dbReference>
<evidence type="ECO:0000259" key="2">
    <source>
        <dbReference type="Pfam" id="PF02771"/>
    </source>
</evidence>
<reference evidence="3 4" key="1">
    <citation type="submission" date="2023-12" db="EMBL/GenBank/DDBJ databases">
        <title>Blastococcus brunescens sp. nov., an actonobacterium isolated from sandstone collected in sahara desert.</title>
        <authorList>
            <person name="Gtari M."/>
            <person name="Ghodhbane F."/>
        </authorList>
    </citation>
    <scope>NUCLEOTIDE SEQUENCE [LARGE SCALE GENOMIC DNA]</scope>
    <source>
        <strain evidence="3 4">BMG 8361</strain>
    </source>
</reference>
<accession>A0ABZ1B6W8</accession>
<dbReference type="InterPro" id="IPR037069">
    <property type="entry name" value="AcylCoA_DH/ox_N_sf"/>
</dbReference>
<dbReference type="InterPro" id="IPR013786">
    <property type="entry name" value="AcylCoA_DH/ox_N"/>
</dbReference>
<feature type="domain" description="Acyl-CoA dehydrogenase/oxidase N-terminal" evidence="2">
    <location>
        <begin position="55"/>
        <end position="107"/>
    </location>
</feature>
<dbReference type="SUPFAM" id="SSF56645">
    <property type="entry name" value="Acyl-CoA dehydrogenase NM domain-like"/>
    <property type="match status" value="1"/>
</dbReference>
<sequence>MASHPSYEQSKQVAEASRETEWSKPSFGKELFLGNFRLDLIHPQPQPDAAAVEKGEAFLDSLRVFLTDRVDRQQIERDARIPDGVLQGLKELGALGMKIPEEYGGWG</sequence>
<keyword evidence="4" id="KW-1185">Reference proteome</keyword>
<gene>
    <name evidence="3" type="ORF">U6N30_14860</name>
</gene>